<evidence type="ECO:0000259" key="7">
    <source>
        <dbReference type="PROSITE" id="PS50835"/>
    </source>
</evidence>
<evidence type="ECO:0000256" key="4">
    <source>
        <dbReference type="ARBA" id="ARBA00023180"/>
    </source>
</evidence>
<feature type="domain" description="Ig-like" evidence="7">
    <location>
        <begin position="115"/>
        <end position="210"/>
    </location>
</feature>
<evidence type="ECO:0000256" key="2">
    <source>
        <dbReference type="ARBA" id="ARBA00023136"/>
    </source>
</evidence>
<keyword evidence="4" id="KW-0325">Glycoprotein</keyword>
<organism evidence="8 9">
    <name type="scientific">Mytilus galloprovincialis</name>
    <name type="common">Mediterranean mussel</name>
    <dbReference type="NCBI Taxonomy" id="29158"/>
    <lineage>
        <taxon>Eukaryota</taxon>
        <taxon>Metazoa</taxon>
        <taxon>Spiralia</taxon>
        <taxon>Lophotrochozoa</taxon>
        <taxon>Mollusca</taxon>
        <taxon>Bivalvia</taxon>
        <taxon>Autobranchia</taxon>
        <taxon>Pteriomorphia</taxon>
        <taxon>Mytilida</taxon>
        <taxon>Mytiloidea</taxon>
        <taxon>Mytilidae</taxon>
        <taxon>Mytilinae</taxon>
        <taxon>Mytilus</taxon>
    </lineage>
</organism>
<dbReference type="InterPro" id="IPR036179">
    <property type="entry name" value="Ig-like_dom_sf"/>
</dbReference>
<comment type="subcellular location">
    <subcellularLocation>
        <location evidence="1">Membrane</location>
        <topology evidence="1">Single-pass type I membrane protein</topology>
    </subcellularLocation>
</comment>
<name>A0A8B6EGX5_MYTGA</name>
<proteinExistence type="predicted"/>
<dbReference type="Gene3D" id="2.60.40.10">
    <property type="entry name" value="Immunoglobulins"/>
    <property type="match status" value="2"/>
</dbReference>
<evidence type="ECO:0000256" key="3">
    <source>
        <dbReference type="ARBA" id="ARBA00023157"/>
    </source>
</evidence>
<dbReference type="InterPro" id="IPR013783">
    <property type="entry name" value="Ig-like_fold"/>
</dbReference>
<dbReference type="PANTHER" id="PTHR11640">
    <property type="entry name" value="NEPHRIN"/>
    <property type="match status" value="1"/>
</dbReference>
<evidence type="ECO:0000256" key="1">
    <source>
        <dbReference type="ARBA" id="ARBA00004479"/>
    </source>
</evidence>
<evidence type="ECO:0000256" key="6">
    <source>
        <dbReference type="SAM" id="SignalP"/>
    </source>
</evidence>
<sequence>MGFKYIAFALLIVPVLTQVPPGAPVITGPQIIIFGQQVTLTCTVTDGQPTPTVKWLRDNVVIDDTYTISGNQVINTYSFQASSQEHLEVFECQSENGVLQNPLSRTIFVEVYRSPNQPTLTGPTQVAPGTPTTWTCRSEGGYPIQTMTMRIGNSQFSSNQFTTNTQFIQTSESYTVVGTLTFPPSLANNGQTLFCDVRHTDTLTAPQTVSLPLRVISPLSVTAPNTFYNPAETETVSLICVVTAGNPTQIRWYKNSQLLTSKW</sequence>
<evidence type="ECO:0000313" key="8">
    <source>
        <dbReference type="EMBL" id="VDI34456.1"/>
    </source>
</evidence>
<dbReference type="Proteomes" id="UP000596742">
    <property type="component" value="Unassembled WGS sequence"/>
</dbReference>
<feature type="chain" id="PRO_5032454631" evidence="6">
    <location>
        <begin position="18"/>
        <end position="263"/>
    </location>
</feature>
<keyword evidence="6" id="KW-0732">Signal</keyword>
<dbReference type="OrthoDB" id="6143711at2759"/>
<dbReference type="PROSITE" id="PS50835">
    <property type="entry name" value="IG_LIKE"/>
    <property type="match status" value="3"/>
</dbReference>
<reference evidence="8" key="1">
    <citation type="submission" date="2018-11" db="EMBL/GenBank/DDBJ databases">
        <authorList>
            <person name="Alioto T."/>
            <person name="Alioto T."/>
        </authorList>
    </citation>
    <scope>NUCLEOTIDE SEQUENCE</scope>
</reference>
<dbReference type="PANTHER" id="PTHR11640:SF31">
    <property type="entry name" value="IRREGULAR CHIASM C-ROUGHEST PROTEIN-RELATED"/>
    <property type="match status" value="1"/>
</dbReference>
<evidence type="ECO:0000313" key="9">
    <source>
        <dbReference type="Proteomes" id="UP000596742"/>
    </source>
</evidence>
<keyword evidence="2" id="KW-0472">Membrane</keyword>
<protein>
    <submittedName>
        <fullName evidence="8">Blast:Synaptogenesis protein syg-2</fullName>
    </submittedName>
</protein>
<dbReference type="GO" id="GO:0005886">
    <property type="term" value="C:plasma membrane"/>
    <property type="evidence" value="ECO:0007669"/>
    <property type="project" value="TreeGrafter"/>
</dbReference>
<keyword evidence="9" id="KW-1185">Reference proteome</keyword>
<dbReference type="Pfam" id="PF08205">
    <property type="entry name" value="C2-set_2"/>
    <property type="match status" value="1"/>
</dbReference>
<gene>
    <name evidence="8" type="ORF">MGAL_10B094531</name>
</gene>
<dbReference type="Pfam" id="PF13927">
    <property type="entry name" value="Ig_3"/>
    <property type="match status" value="1"/>
</dbReference>
<dbReference type="EMBL" id="UYJE01005147">
    <property type="protein sequence ID" value="VDI34456.1"/>
    <property type="molecule type" value="Genomic_DNA"/>
</dbReference>
<dbReference type="AlphaFoldDB" id="A0A8B6EGX5"/>
<evidence type="ECO:0000256" key="5">
    <source>
        <dbReference type="ARBA" id="ARBA00023319"/>
    </source>
</evidence>
<dbReference type="GO" id="GO:0098609">
    <property type="term" value="P:cell-cell adhesion"/>
    <property type="evidence" value="ECO:0007669"/>
    <property type="project" value="TreeGrafter"/>
</dbReference>
<dbReference type="GO" id="GO:0005911">
    <property type="term" value="C:cell-cell junction"/>
    <property type="evidence" value="ECO:0007669"/>
    <property type="project" value="TreeGrafter"/>
</dbReference>
<feature type="domain" description="Ig-like" evidence="7">
    <location>
        <begin position="218"/>
        <end position="263"/>
    </location>
</feature>
<accession>A0A8B6EGX5</accession>
<dbReference type="GO" id="GO:0050839">
    <property type="term" value="F:cell adhesion molecule binding"/>
    <property type="evidence" value="ECO:0007669"/>
    <property type="project" value="TreeGrafter"/>
</dbReference>
<dbReference type="InterPro" id="IPR051275">
    <property type="entry name" value="Cell_adhesion_signaling"/>
</dbReference>
<dbReference type="InterPro" id="IPR007110">
    <property type="entry name" value="Ig-like_dom"/>
</dbReference>
<comment type="caution">
    <text evidence="8">The sequence shown here is derived from an EMBL/GenBank/DDBJ whole genome shotgun (WGS) entry which is preliminary data.</text>
</comment>
<feature type="domain" description="Ig-like" evidence="7">
    <location>
        <begin position="14"/>
        <end position="104"/>
    </location>
</feature>
<keyword evidence="3" id="KW-1015">Disulfide bond</keyword>
<dbReference type="InterPro" id="IPR013162">
    <property type="entry name" value="CD80_C2-set"/>
</dbReference>
<dbReference type="SUPFAM" id="SSF48726">
    <property type="entry name" value="Immunoglobulin"/>
    <property type="match status" value="3"/>
</dbReference>
<feature type="signal peptide" evidence="6">
    <location>
        <begin position="1"/>
        <end position="17"/>
    </location>
</feature>
<keyword evidence="5" id="KW-0393">Immunoglobulin domain</keyword>